<evidence type="ECO:0000313" key="2">
    <source>
        <dbReference type="Proteomes" id="UP000305067"/>
    </source>
</evidence>
<name>A0A5C3QBA7_9AGAR</name>
<evidence type="ECO:0008006" key="3">
    <source>
        <dbReference type="Google" id="ProtNLM"/>
    </source>
</evidence>
<protein>
    <recommendedName>
        <fullName evidence="3">F-box domain-containing protein</fullName>
    </recommendedName>
</protein>
<dbReference type="Proteomes" id="UP000305067">
    <property type="component" value="Unassembled WGS sequence"/>
</dbReference>
<gene>
    <name evidence="1" type="ORF">BDV98DRAFT_594978</name>
</gene>
<organism evidence="1 2">
    <name type="scientific">Pterulicium gracile</name>
    <dbReference type="NCBI Taxonomy" id="1884261"/>
    <lineage>
        <taxon>Eukaryota</taxon>
        <taxon>Fungi</taxon>
        <taxon>Dikarya</taxon>
        <taxon>Basidiomycota</taxon>
        <taxon>Agaricomycotina</taxon>
        <taxon>Agaricomycetes</taxon>
        <taxon>Agaricomycetidae</taxon>
        <taxon>Agaricales</taxon>
        <taxon>Pleurotineae</taxon>
        <taxon>Pterulaceae</taxon>
        <taxon>Pterulicium</taxon>
    </lineage>
</organism>
<accession>A0A5C3QBA7</accession>
<proteinExistence type="predicted"/>
<dbReference type="SUPFAM" id="SSF52047">
    <property type="entry name" value="RNI-like"/>
    <property type="match status" value="1"/>
</dbReference>
<sequence length="115" mass="12794">MEPLLLSAAYLRPPANLTSSHTPELEYLAISRVELELTPPFLASWKALTTLRLEYCFVTAADLITLLSHTAETLATLALRRIELPDTYLDAAVPIPSVDESALLAHRKELDVDFF</sequence>
<reference evidence="1 2" key="1">
    <citation type="journal article" date="2019" name="Nat. Ecol. Evol.">
        <title>Megaphylogeny resolves global patterns of mushroom evolution.</title>
        <authorList>
            <person name="Varga T."/>
            <person name="Krizsan K."/>
            <person name="Foldi C."/>
            <person name="Dima B."/>
            <person name="Sanchez-Garcia M."/>
            <person name="Sanchez-Ramirez S."/>
            <person name="Szollosi G.J."/>
            <person name="Szarkandi J.G."/>
            <person name="Papp V."/>
            <person name="Albert L."/>
            <person name="Andreopoulos W."/>
            <person name="Angelini C."/>
            <person name="Antonin V."/>
            <person name="Barry K.W."/>
            <person name="Bougher N.L."/>
            <person name="Buchanan P."/>
            <person name="Buyck B."/>
            <person name="Bense V."/>
            <person name="Catcheside P."/>
            <person name="Chovatia M."/>
            <person name="Cooper J."/>
            <person name="Damon W."/>
            <person name="Desjardin D."/>
            <person name="Finy P."/>
            <person name="Geml J."/>
            <person name="Haridas S."/>
            <person name="Hughes K."/>
            <person name="Justo A."/>
            <person name="Karasinski D."/>
            <person name="Kautmanova I."/>
            <person name="Kiss B."/>
            <person name="Kocsube S."/>
            <person name="Kotiranta H."/>
            <person name="LaButti K.M."/>
            <person name="Lechner B.E."/>
            <person name="Liimatainen K."/>
            <person name="Lipzen A."/>
            <person name="Lukacs Z."/>
            <person name="Mihaltcheva S."/>
            <person name="Morgado L.N."/>
            <person name="Niskanen T."/>
            <person name="Noordeloos M.E."/>
            <person name="Ohm R.A."/>
            <person name="Ortiz-Santana B."/>
            <person name="Ovrebo C."/>
            <person name="Racz N."/>
            <person name="Riley R."/>
            <person name="Savchenko A."/>
            <person name="Shiryaev A."/>
            <person name="Soop K."/>
            <person name="Spirin V."/>
            <person name="Szebenyi C."/>
            <person name="Tomsovsky M."/>
            <person name="Tulloss R.E."/>
            <person name="Uehling J."/>
            <person name="Grigoriev I.V."/>
            <person name="Vagvolgyi C."/>
            <person name="Papp T."/>
            <person name="Martin F.M."/>
            <person name="Miettinen O."/>
            <person name="Hibbett D.S."/>
            <person name="Nagy L.G."/>
        </authorList>
    </citation>
    <scope>NUCLEOTIDE SEQUENCE [LARGE SCALE GENOMIC DNA]</scope>
    <source>
        <strain evidence="1 2">CBS 309.79</strain>
    </source>
</reference>
<keyword evidence="2" id="KW-1185">Reference proteome</keyword>
<dbReference type="EMBL" id="ML178834">
    <property type="protein sequence ID" value="TFK99292.1"/>
    <property type="molecule type" value="Genomic_DNA"/>
</dbReference>
<evidence type="ECO:0000313" key="1">
    <source>
        <dbReference type="EMBL" id="TFK99292.1"/>
    </source>
</evidence>
<dbReference type="AlphaFoldDB" id="A0A5C3QBA7"/>